<dbReference type="PANTHER" id="PTHR43547">
    <property type="entry name" value="TWO-COMPONENT HISTIDINE KINASE"/>
    <property type="match status" value="1"/>
</dbReference>
<dbReference type="PROSITE" id="PS50109">
    <property type="entry name" value="HIS_KIN"/>
    <property type="match status" value="1"/>
</dbReference>
<keyword evidence="4" id="KW-0472">Membrane</keyword>
<dbReference type="SUPFAM" id="SSF55874">
    <property type="entry name" value="ATPase domain of HSP90 chaperone/DNA topoisomerase II/histidine kinase"/>
    <property type="match status" value="1"/>
</dbReference>
<dbReference type="Gene3D" id="3.30.450.20">
    <property type="entry name" value="PAS domain"/>
    <property type="match status" value="1"/>
</dbReference>
<feature type="transmembrane region" description="Helical" evidence="4">
    <location>
        <begin position="218"/>
        <end position="235"/>
    </location>
</feature>
<dbReference type="SMART" id="SM01080">
    <property type="entry name" value="CHASE2"/>
    <property type="match status" value="1"/>
</dbReference>
<evidence type="ECO:0000313" key="6">
    <source>
        <dbReference type="EMBL" id="TDP06660.1"/>
    </source>
</evidence>
<gene>
    <name evidence="6" type="ORF">DFR39_108132</name>
</gene>
<dbReference type="InterPro" id="IPR003594">
    <property type="entry name" value="HATPase_dom"/>
</dbReference>
<dbReference type="InterPro" id="IPR036890">
    <property type="entry name" value="HATPase_C_sf"/>
</dbReference>
<keyword evidence="3" id="KW-0597">Phosphoprotein</keyword>
<dbReference type="AlphaFoldDB" id="A0A4R6MWS8"/>
<keyword evidence="4" id="KW-1133">Transmembrane helix</keyword>
<dbReference type="InterPro" id="IPR007890">
    <property type="entry name" value="CHASE2"/>
</dbReference>
<feature type="transmembrane region" description="Helical" evidence="4">
    <location>
        <begin position="192"/>
        <end position="212"/>
    </location>
</feature>
<organism evidence="6 7">
    <name type="scientific">Roseateles asaccharophilus</name>
    <dbReference type="NCBI Taxonomy" id="582607"/>
    <lineage>
        <taxon>Bacteria</taxon>
        <taxon>Pseudomonadati</taxon>
        <taxon>Pseudomonadota</taxon>
        <taxon>Betaproteobacteria</taxon>
        <taxon>Burkholderiales</taxon>
        <taxon>Sphaerotilaceae</taxon>
        <taxon>Roseateles</taxon>
    </lineage>
</organism>
<dbReference type="Gene3D" id="3.30.565.10">
    <property type="entry name" value="Histidine kinase-like ATPase, C-terminal domain"/>
    <property type="match status" value="1"/>
</dbReference>
<comment type="caution">
    <text evidence="6">The sequence shown here is derived from an EMBL/GenBank/DDBJ whole genome shotgun (WGS) entry which is preliminary data.</text>
</comment>
<reference evidence="6 7" key="1">
    <citation type="submission" date="2019-03" db="EMBL/GenBank/DDBJ databases">
        <title>Genomic Encyclopedia of Type Strains, Phase IV (KMG-IV): sequencing the most valuable type-strain genomes for metagenomic binning, comparative biology and taxonomic classification.</title>
        <authorList>
            <person name="Goeker M."/>
        </authorList>
    </citation>
    <scope>NUCLEOTIDE SEQUENCE [LARGE SCALE GENOMIC DNA]</scope>
    <source>
        <strain evidence="6 7">DSM 25082</strain>
    </source>
</reference>
<feature type="transmembrane region" description="Helical" evidence="4">
    <location>
        <begin position="165"/>
        <end position="185"/>
    </location>
</feature>
<evidence type="ECO:0000256" key="4">
    <source>
        <dbReference type="SAM" id="Phobius"/>
    </source>
</evidence>
<keyword evidence="4" id="KW-0812">Transmembrane</keyword>
<dbReference type="InterPro" id="IPR000014">
    <property type="entry name" value="PAS"/>
</dbReference>
<evidence type="ECO:0000259" key="5">
    <source>
        <dbReference type="PROSITE" id="PS50109"/>
    </source>
</evidence>
<dbReference type="SUPFAM" id="SSF47384">
    <property type="entry name" value="Homodimeric domain of signal transducing histidine kinase"/>
    <property type="match status" value="1"/>
</dbReference>
<dbReference type="SUPFAM" id="SSF55785">
    <property type="entry name" value="PYP-like sensor domain (PAS domain)"/>
    <property type="match status" value="1"/>
</dbReference>
<sequence>MREHRVYLAMEYRAGPDGVRDLSRKPSAELERAATGMAHINLAFEKDGVIRGAKLMEGTVPHLALAMYGAGSFPDSVDSYRRFRLFDPARGVPTVSLSDVLEGRTPAGLFKDRHVLVGAVAPSLGDHYPTVYSGREGAGTPGVVLHAALLTGLLRGELIELAPTWVVLLATLLAITLVLAGLVLLSPGLELLLSMFVLVSTLLLSGLVLAWGNVWIDPSAVIIVVLLIKPAWAWRRMEMIVSFMRQRAGLIMSGQEGWVPEKRSSERLDTVLQTSRLLDRAIRTVKMHMGFLRTVLDASPNPMLVVDQEHGVLMCNTQMQELLPPIGEAVPIPLATLFSHLQMDGAHSLPQLAERPVFISLVQQHGTERHFILRAASLPAERGGQWLLAMADVTEMRSLQLQRDMTLQLLTHDMRTPVASIIALCRRDVAGTGAQVEHVLGIQRHAQRLLRLMDDFIISIAAESPRYQMSEAVFDFLLDEAIDEVKDLAESRHIDLHVNASDEPAFLSCDQRLIVRVLANLLVNAIRHGQPGSVVSVSYAPVAVPPGSRYLECKVCNHVAPRSRQAGADAHQRGFGLGRQFVETVVRRHGGEVTFEVPEVVGQLASIRLRLPLGSAA</sequence>
<dbReference type="CDD" id="cd00082">
    <property type="entry name" value="HisKA"/>
    <property type="match status" value="1"/>
</dbReference>
<dbReference type="Pfam" id="PF05226">
    <property type="entry name" value="CHASE2"/>
    <property type="match status" value="1"/>
</dbReference>
<dbReference type="GO" id="GO:0000155">
    <property type="term" value="F:phosphorelay sensor kinase activity"/>
    <property type="evidence" value="ECO:0007669"/>
    <property type="project" value="InterPro"/>
</dbReference>
<dbReference type="CDD" id="cd00075">
    <property type="entry name" value="HATPase"/>
    <property type="match status" value="1"/>
</dbReference>
<evidence type="ECO:0000256" key="2">
    <source>
        <dbReference type="ARBA" id="ARBA00012438"/>
    </source>
</evidence>
<evidence type="ECO:0000256" key="3">
    <source>
        <dbReference type="ARBA" id="ARBA00022553"/>
    </source>
</evidence>
<dbReference type="InterPro" id="IPR005467">
    <property type="entry name" value="His_kinase_dom"/>
</dbReference>
<dbReference type="InterPro" id="IPR003661">
    <property type="entry name" value="HisK_dim/P_dom"/>
</dbReference>
<dbReference type="Proteomes" id="UP000295357">
    <property type="component" value="Unassembled WGS sequence"/>
</dbReference>
<dbReference type="PANTHER" id="PTHR43547:SF2">
    <property type="entry name" value="HYBRID SIGNAL TRANSDUCTION HISTIDINE KINASE C"/>
    <property type="match status" value="1"/>
</dbReference>
<dbReference type="EMBL" id="SNXE01000008">
    <property type="protein sequence ID" value="TDP06660.1"/>
    <property type="molecule type" value="Genomic_DNA"/>
</dbReference>
<feature type="domain" description="Histidine kinase" evidence="5">
    <location>
        <begin position="409"/>
        <end position="613"/>
    </location>
</feature>
<evidence type="ECO:0000313" key="7">
    <source>
        <dbReference type="Proteomes" id="UP000295357"/>
    </source>
</evidence>
<protein>
    <recommendedName>
        <fullName evidence="2">histidine kinase</fullName>
        <ecNumber evidence="2">2.7.13.3</ecNumber>
    </recommendedName>
</protein>
<comment type="catalytic activity">
    <reaction evidence="1">
        <text>ATP + protein L-histidine = ADP + protein N-phospho-L-histidine.</text>
        <dbReference type="EC" id="2.7.13.3"/>
    </reaction>
</comment>
<accession>A0A4R6MWS8</accession>
<dbReference type="Pfam" id="PF13188">
    <property type="entry name" value="PAS_8"/>
    <property type="match status" value="1"/>
</dbReference>
<name>A0A4R6MWS8_9BURK</name>
<proteinExistence type="predicted"/>
<evidence type="ECO:0000256" key="1">
    <source>
        <dbReference type="ARBA" id="ARBA00000085"/>
    </source>
</evidence>
<dbReference type="SMART" id="SM00387">
    <property type="entry name" value="HATPase_c"/>
    <property type="match status" value="1"/>
</dbReference>
<dbReference type="Pfam" id="PF02518">
    <property type="entry name" value="HATPase_c"/>
    <property type="match status" value="1"/>
</dbReference>
<dbReference type="InterPro" id="IPR035965">
    <property type="entry name" value="PAS-like_dom_sf"/>
</dbReference>
<dbReference type="EC" id="2.7.13.3" evidence="2"/>
<keyword evidence="7" id="KW-1185">Reference proteome</keyword>
<dbReference type="InterPro" id="IPR036097">
    <property type="entry name" value="HisK_dim/P_sf"/>
</dbReference>